<dbReference type="AlphaFoldDB" id="A0A8X6R398"/>
<keyword evidence="2" id="KW-1185">Reference proteome</keyword>
<protein>
    <submittedName>
        <fullName evidence="1">Uncharacterized protein</fullName>
    </submittedName>
</protein>
<reference evidence="1" key="1">
    <citation type="submission" date="2020-08" db="EMBL/GenBank/DDBJ databases">
        <title>Multicomponent nature underlies the extraordinary mechanical properties of spider dragline silk.</title>
        <authorList>
            <person name="Kono N."/>
            <person name="Nakamura H."/>
            <person name="Mori M."/>
            <person name="Yoshida Y."/>
            <person name="Ohtoshi R."/>
            <person name="Malay A.D."/>
            <person name="Moran D.A.P."/>
            <person name="Tomita M."/>
            <person name="Numata K."/>
            <person name="Arakawa K."/>
        </authorList>
    </citation>
    <scope>NUCLEOTIDE SEQUENCE</scope>
</reference>
<sequence>MSRKRCRILYEEEENGARVNSKLQKIDDIITFLDKENTIIKGLLSLFEETMFHLQVEELFLSSMSHALLAKLLRKQLVDGKEKANDGIVLGEQEGTSSDTPFANVQSETHLKPLFLDPVLDIITSDDEVEITEIKKKDRTC</sequence>
<name>A0A8X6R398_NEPPI</name>
<proteinExistence type="predicted"/>
<accession>A0A8X6R398</accession>
<dbReference type="Proteomes" id="UP000887013">
    <property type="component" value="Unassembled WGS sequence"/>
</dbReference>
<evidence type="ECO:0000313" key="2">
    <source>
        <dbReference type="Proteomes" id="UP000887013"/>
    </source>
</evidence>
<organism evidence="1 2">
    <name type="scientific">Nephila pilipes</name>
    <name type="common">Giant wood spider</name>
    <name type="synonym">Nephila maculata</name>
    <dbReference type="NCBI Taxonomy" id="299642"/>
    <lineage>
        <taxon>Eukaryota</taxon>
        <taxon>Metazoa</taxon>
        <taxon>Ecdysozoa</taxon>
        <taxon>Arthropoda</taxon>
        <taxon>Chelicerata</taxon>
        <taxon>Arachnida</taxon>
        <taxon>Araneae</taxon>
        <taxon>Araneomorphae</taxon>
        <taxon>Entelegynae</taxon>
        <taxon>Araneoidea</taxon>
        <taxon>Nephilidae</taxon>
        <taxon>Nephila</taxon>
    </lineage>
</organism>
<comment type="caution">
    <text evidence="1">The sequence shown here is derived from an EMBL/GenBank/DDBJ whole genome shotgun (WGS) entry which is preliminary data.</text>
</comment>
<evidence type="ECO:0000313" key="1">
    <source>
        <dbReference type="EMBL" id="GFU58865.1"/>
    </source>
</evidence>
<dbReference type="EMBL" id="BMAW01040220">
    <property type="protein sequence ID" value="GFU58865.1"/>
    <property type="molecule type" value="Genomic_DNA"/>
</dbReference>
<gene>
    <name evidence="1" type="ORF">NPIL_231101</name>
</gene>
<dbReference type="OrthoDB" id="6435580at2759"/>